<evidence type="ECO:0000313" key="5">
    <source>
        <dbReference type="Proteomes" id="UP000318102"/>
    </source>
</evidence>
<keyword evidence="1 2" id="KW-0129">CBS domain</keyword>
<sequence>MTIVREVMTTSCSTLTLLDNVYEAAVMMKENNIGFVPVVDQGLVVGVVTDRDIVVRGVAEKRPNSARIRDVMTEEIIAVAPDASIETAAALMSDKQIRRLLVTDNGRLEGIVALGDLAVRTPLVNEAGHALSEISESSYTH</sequence>
<dbReference type="Pfam" id="PF00571">
    <property type="entry name" value="CBS"/>
    <property type="match status" value="2"/>
</dbReference>
<dbReference type="PANTHER" id="PTHR43080:SF2">
    <property type="entry name" value="CBS DOMAIN-CONTAINING PROTEIN"/>
    <property type="match status" value="1"/>
</dbReference>
<evidence type="ECO:0000259" key="3">
    <source>
        <dbReference type="PROSITE" id="PS51371"/>
    </source>
</evidence>
<dbReference type="Proteomes" id="UP000318102">
    <property type="component" value="Unassembled WGS sequence"/>
</dbReference>
<dbReference type="SMART" id="SM00116">
    <property type="entry name" value="CBS"/>
    <property type="match status" value="2"/>
</dbReference>
<dbReference type="OrthoDB" id="9802114at2"/>
<keyword evidence="5" id="KW-1185">Reference proteome</keyword>
<reference evidence="4 5" key="1">
    <citation type="submission" date="2019-07" db="EMBL/GenBank/DDBJ databases">
        <authorList>
            <person name="Kim J."/>
        </authorList>
    </citation>
    <scope>NUCLEOTIDE SEQUENCE [LARGE SCALE GENOMIC DNA]</scope>
    <source>
        <strain evidence="4 5">N4</strain>
    </source>
</reference>
<protein>
    <submittedName>
        <fullName evidence="4">CBS domain-containing protein</fullName>
    </submittedName>
</protein>
<organism evidence="4 5">
    <name type="scientific">Paenibacillus agilis</name>
    <dbReference type="NCBI Taxonomy" id="3020863"/>
    <lineage>
        <taxon>Bacteria</taxon>
        <taxon>Bacillati</taxon>
        <taxon>Bacillota</taxon>
        <taxon>Bacilli</taxon>
        <taxon>Bacillales</taxon>
        <taxon>Paenibacillaceae</taxon>
        <taxon>Paenibacillus</taxon>
    </lineage>
</organism>
<evidence type="ECO:0000256" key="2">
    <source>
        <dbReference type="PROSITE-ProRule" id="PRU00703"/>
    </source>
</evidence>
<dbReference type="AlphaFoldDB" id="A0A559J2R3"/>
<dbReference type="SUPFAM" id="SSF54631">
    <property type="entry name" value="CBS-domain pair"/>
    <property type="match status" value="1"/>
</dbReference>
<dbReference type="InterPro" id="IPR051257">
    <property type="entry name" value="Diverse_CBS-Domain"/>
</dbReference>
<dbReference type="PANTHER" id="PTHR43080">
    <property type="entry name" value="CBS DOMAIN-CONTAINING PROTEIN CBSX3, MITOCHONDRIAL"/>
    <property type="match status" value="1"/>
</dbReference>
<dbReference type="InterPro" id="IPR000644">
    <property type="entry name" value="CBS_dom"/>
</dbReference>
<feature type="domain" description="CBS" evidence="3">
    <location>
        <begin position="8"/>
        <end position="64"/>
    </location>
</feature>
<accession>A0A559J2R3</accession>
<dbReference type="CDD" id="cd04622">
    <property type="entry name" value="CBS_pair_HRP1_like"/>
    <property type="match status" value="1"/>
</dbReference>
<proteinExistence type="predicted"/>
<evidence type="ECO:0000313" key="4">
    <source>
        <dbReference type="EMBL" id="TVX94174.1"/>
    </source>
</evidence>
<dbReference type="Gene3D" id="3.10.580.10">
    <property type="entry name" value="CBS-domain"/>
    <property type="match status" value="1"/>
</dbReference>
<evidence type="ECO:0000256" key="1">
    <source>
        <dbReference type="ARBA" id="ARBA00023122"/>
    </source>
</evidence>
<dbReference type="RefSeq" id="WP_144991286.1">
    <property type="nucleotide sequence ID" value="NZ_VNJK01000001.1"/>
</dbReference>
<feature type="domain" description="CBS" evidence="3">
    <location>
        <begin position="72"/>
        <end position="131"/>
    </location>
</feature>
<comment type="caution">
    <text evidence="4">The sequence shown here is derived from an EMBL/GenBank/DDBJ whole genome shotgun (WGS) entry which is preliminary data.</text>
</comment>
<gene>
    <name evidence="4" type="ORF">FPZ44_14610</name>
</gene>
<dbReference type="InterPro" id="IPR046342">
    <property type="entry name" value="CBS_dom_sf"/>
</dbReference>
<name>A0A559J2R3_9BACL</name>
<dbReference type="PROSITE" id="PS51371">
    <property type="entry name" value="CBS"/>
    <property type="match status" value="2"/>
</dbReference>
<dbReference type="EMBL" id="VNJK01000001">
    <property type="protein sequence ID" value="TVX94174.1"/>
    <property type="molecule type" value="Genomic_DNA"/>
</dbReference>